<name>A0A1I3D830_9ACTN</name>
<dbReference type="STRING" id="1005945.SAMN05216561_102392"/>
<dbReference type="EMBL" id="FOQG01000002">
    <property type="protein sequence ID" value="SFH82862.1"/>
    <property type="molecule type" value="Genomic_DNA"/>
</dbReference>
<organism evidence="2 3">
    <name type="scientific">Nocardioides psychrotolerans</name>
    <dbReference type="NCBI Taxonomy" id="1005945"/>
    <lineage>
        <taxon>Bacteria</taxon>
        <taxon>Bacillati</taxon>
        <taxon>Actinomycetota</taxon>
        <taxon>Actinomycetes</taxon>
        <taxon>Propionibacteriales</taxon>
        <taxon>Nocardioidaceae</taxon>
        <taxon>Nocardioides</taxon>
    </lineage>
</organism>
<sequence length="395" mass="43415">MHLAEAEARFGGFATTYVDGMWRGDDLADAFVTDFATLGHGRAMRLLRQACRDGIDAVPDAPASLRALFAQLDDPPAWVDLAAIDRASAHIGRYTRQSGIVLGAASLVSGYANAAASRPLAMTGRYVESAGARTIEVSSWLVEVTRSGGLERFSVGFELTVRVRVIHALVRAALRDDPAWDLPAWGLPICQSYLAYTLVEFALIPLRGLRTIGAPYLPHEEAAAYARWRYLGHLLGIDEALLPTDRAEQERLEEIYLLTRPPVDDFCRDLVASINREFLVAEIEELLPSRPSRLRTIAPPVVHALERLFLGDDLADELGIPAAARTLRLLERTGPVLGRLNSGLDRITPLLGPRARRGERYRVKQDTRLRRRYGVQHDLVDASPAGGVPHPARGA</sequence>
<dbReference type="PANTHER" id="PTHR37539">
    <property type="entry name" value="SECRETED PROTEIN-RELATED"/>
    <property type="match status" value="1"/>
</dbReference>
<dbReference type="AlphaFoldDB" id="A0A1I3D830"/>
<dbReference type="InterPro" id="IPR018713">
    <property type="entry name" value="MPAB/Lcp_cat_dom"/>
</dbReference>
<evidence type="ECO:0000259" key="1">
    <source>
        <dbReference type="Pfam" id="PF09995"/>
    </source>
</evidence>
<evidence type="ECO:0000313" key="3">
    <source>
        <dbReference type="Proteomes" id="UP000198649"/>
    </source>
</evidence>
<dbReference type="Pfam" id="PF09995">
    <property type="entry name" value="MPAB_Lcp_cat"/>
    <property type="match status" value="1"/>
</dbReference>
<feature type="domain" description="ER-bound oxygenase mpaB/mpaB'/Rubber oxygenase catalytic" evidence="1">
    <location>
        <begin position="93"/>
        <end position="337"/>
    </location>
</feature>
<dbReference type="PANTHER" id="PTHR37539:SF1">
    <property type="entry name" value="ER-BOUND OXYGENASE MPAB_MPAB'_RUBBER OXYGENASE CATALYTIC DOMAIN-CONTAINING PROTEIN"/>
    <property type="match status" value="1"/>
</dbReference>
<protein>
    <recommendedName>
        <fullName evidence="1">ER-bound oxygenase mpaB/mpaB'/Rubber oxygenase catalytic domain-containing protein</fullName>
    </recommendedName>
</protein>
<reference evidence="2 3" key="1">
    <citation type="submission" date="2016-10" db="EMBL/GenBank/DDBJ databases">
        <authorList>
            <person name="de Groot N.N."/>
        </authorList>
    </citation>
    <scope>NUCLEOTIDE SEQUENCE [LARGE SCALE GENOMIC DNA]</scope>
    <source>
        <strain evidence="2 3">CGMCC 1.11156</strain>
    </source>
</reference>
<dbReference type="InterPro" id="IPR037473">
    <property type="entry name" value="Lcp-like"/>
</dbReference>
<proteinExistence type="predicted"/>
<dbReference type="Proteomes" id="UP000198649">
    <property type="component" value="Unassembled WGS sequence"/>
</dbReference>
<dbReference type="GO" id="GO:0016491">
    <property type="term" value="F:oxidoreductase activity"/>
    <property type="evidence" value="ECO:0007669"/>
    <property type="project" value="InterPro"/>
</dbReference>
<evidence type="ECO:0000313" key="2">
    <source>
        <dbReference type="EMBL" id="SFH82862.1"/>
    </source>
</evidence>
<keyword evidence="3" id="KW-1185">Reference proteome</keyword>
<accession>A0A1I3D830</accession>
<gene>
    <name evidence="2" type="ORF">SAMN05216561_102392</name>
</gene>